<dbReference type="AlphaFoldDB" id="A0A0F9I7E9"/>
<proteinExistence type="predicted"/>
<gene>
    <name evidence="1" type="ORF">LCGC14_1614240</name>
</gene>
<reference evidence="1" key="1">
    <citation type="journal article" date="2015" name="Nature">
        <title>Complex archaea that bridge the gap between prokaryotes and eukaryotes.</title>
        <authorList>
            <person name="Spang A."/>
            <person name="Saw J.H."/>
            <person name="Jorgensen S.L."/>
            <person name="Zaremba-Niedzwiedzka K."/>
            <person name="Martijn J."/>
            <person name="Lind A.E."/>
            <person name="van Eijk R."/>
            <person name="Schleper C."/>
            <person name="Guy L."/>
            <person name="Ettema T.J."/>
        </authorList>
    </citation>
    <scope>NUCLEOTIDE SEQUENCE</scope>
</reference>
<dbReference type="EMBL" id="LAZR01013106">
    <property type="protein sequence ID" value="KKM23526.1"/>
    <property type="molecule type" value="Genomic_DNA"/>
</dbReference>
<sequence length="171" mass="19509">DLESIIEGVSRFVDKDRGRRFYAVSETRYYVPVSPDFVVIDDLLSLTTLKTDEDGDQTFERTWTSSDYLLSPFNAALDGKPYLSIDRSRLGSLFFPVEFRSVEVAGSFGYTSTTPATVHEYCVLFSMRLWERKDALFGHVVSVKKVIQIVGLDKDTEMLAMLNAIPKRWTK</sequence>
<name>A0A0F9I7E9_9ZZZZ</name>
<evidence type="ECO:0000313" key="1">
    <source>
        <dbReference type="EMBL" id="KKM23526.1"/>
    </source>
</evidence>
<organism evidence="1">
    <name type="scientific">marine sediment metagenome</name>
    <dbReference type="NCBI Taxonomy" id="412755"/>
    <lineage>
        <taxon>unclassified sequences</taxon>
        <taxon>metagenomes</taxon>
        <taxon>ecological metagenomes</taxon>
    </lineage>
</organism>
<feature type="non-terminal residue" evidence="1">
    <location>
        <position position="1"/>
    </location>
</feature>
<protein>
    <submittedName>
        <fullName evidence="1">Uncharacterized protein</fullName>
    </submittedName>
</protein>
<comment type="caution">
    <text evidence="1">The sequence shown here is derived from an EMBL/GenBank/DDBJ whole genome shotgun (WGS) entry which is preliminary data.</text>
</comment>
<accession>A0A0F9I7E9</accession>